<gene>
    <name evidence="2" type="ORF">LSH36_99g06005</name>
</gene>
<dbReference type="InterPro" id="IPR002035">
    <property type="entry name" value="VWF_A"/>
</dbReference>
<dbReference type="InterPro" id="IPR036465">
    <property type="entry name" value="vWFA_dom_sf"/>
</dbReference>
<evidence type="ECO:0000259" key="1">
    <source>
        <dbReference type="PROSITE" id="PS50234"/>
    </source>
</evidence>
<dbReference type="PANTHER" id="PTHR24020">
    <property type="entry name" value="COLLAGEN ALPHA"/>
    <property type="match status" value="1"/>
</dbReference>
<reference evidence="2" key="1">
    <citation type="journal article" date="2023" name="Mol. Biol. Evol.">
        <title>Third-Generation Sequencing Reveals the Adaptive Role of the Epigenome in Three Deep-Sea Polychaetes.</title>
        <authorList>
            <person name="Perez M."/>
            <person name="Aroh O."/>
            <person name="Sun Y."/>
            <person name="Lan Y."/>
            <person name="Juniper S.K."/>
            <person name="Young C.R."/>
            <person name="Angers B."/>
            <person name="Qian P.Y."/>
        </authorList>
    </citation>
    <scope>NUCLEOTIDE SEQUENCE</scope>
    <source>
        <strain evidence="2">P08H-3</strain>
    </source>
</reference>
<dbReference type="InterPro" id="IPR050525">
    <property type="entry name" value="ECM_Assembly_Org"/>
</dbReference>
<organism evidence="2 3">
    <name type="scientific">Paralvinella palmiformis</name>
    <dbReference type="NCBI Taxonomy" id="53620"/>
    <lineage>
        <taxon>Eukaryota</taxon>
        <taxon>Metazoa</taxon>
        <taxon>Spiralia</taxon>
        <taxon>Lophotrochozoa</taxon>
        <taxon>Annelida</taxon>
        <taxon>Polychaeta</taxon>
        <taxon>Sedentaria</taxon>
        <taxon>Canalipalpata</taxon>
        <taxon>Terebellida</taxon>
        <taxon>Terebelliformia</taxon>
        <taxon>Alvinellidae</taxon>
        <taxon>Paralvinella</taxon>
    </lineage>
</organism>
<evidence type="ECO:0000313" key="2">
    <source>
        <dbReference type="EMBL" id="KAK2162419.1"/>
    </source>
</evidence>
<dbReference type="EMBL" id="JAODUP010000099">
    <property type="protein sequence ID" value="KAK2162419.1"/>
    <property type="molecule type" value="Genomic_DNA"/>
</dbReference>
<proteinExistence type="predicted"/>
<evidence type="ECO:0000313" key="3">
    <source>
        <dbReference type="Proteomes" id="UP001208570"/>
    </source>
</evidence>
<dbReference type="CDD" id="cd01450">
    <property type="entry name" value="vWFA_subfamily_ECM"/>
    <property type="match status" value="1"/>
</dbReference>
<dbReference type="SUPFAM" id="SSF53300">
    <property type="entry name" value="vWA-like"/>
    <property type="match status" value="2"/>
</dbReference>
<dbReference type="PANTHER" id="PTHR24020:SF84">
    <property type="entry name" value="VWFA DOMAIN-CONTAINING PROTEIN"/>
    <property type="match status" value="1"/>
</dbReference>
<dbReference type="Proteomes" id="UP001208570">
    <property type="component" value="Unassembled WGS sequence"/>
</dbReference>
<feature type="domain" description="VWFA" evidence="1">
    <location>
        <begin position="24"/>
        <end position="208"/>
    </location>
</feature>
<comment type="caution">
    <text evidence="2">The sequence shown here is derived from an EMBL/GenBank/DDBJ whole genome shotgun (WGS) entry which is preliminary data.</text>
</comment>
<dbReference type="AlphaFoldDB" id="A0AAD9K0C7"/>
<dbReference type="Gene3D" id="3.40.50.410">
    <property type="entry name" value="von Willebrand factor, type A domain"/>
    <property type="match status" value="2"/>
</dbReference>
<name>A0AAD9K0C7_9ANNE</name>
<sequence length="210" mass="22936">MYHLLQKDTMFTSTTGDRVDAPNIVIAFTDGNSNVNADSTLPMAVQARIKGIHIITVGIGNSRCVVMVAIVTFRNVSRTQFYLNTYQGQDSLLNAAVFQKAGGKTNVQDAIKRTYNEVFMTNRGDRSDARNVLILASDGHSNVNQGQTIPEANNARSRGIEIYVVTLGTNLDMNEVNGVANDPNYKHVIPLKTSSDVNQAASTLLDRLCQ</sequence>
<protein>
    <recommendedName>
        <fullName evidence="1">VWFA domain-containing protein</fullName>
    </recommendedName>
</protein>
<dbReference type="Pfam" id="PF00092">
    <property type="entry name" value="VWA"/>
    <property type="match status" value="2"/>
</dbReference>
<accession>A0AAD9K0C7</accession>
<dbReference type="PROSITE" id="PS50234">
    <property type="entry name" value="VWFA"/>
    <property type="match status" value="1"/>
</dbReference>
<keyword evidence="3" id="KW-1185">Reference proteome</keyword>
<dbReference type="SMART" id="SM00327">
    <property type="entry name" value="VWA"/>
    <property type="match status" value="1"/>
</dbReference>